<evidence type="ECO:0000313" key="2">
    <source>
        <dbReference type="EMBL" id="MBW7475924.1"/>
    </source>
</evidence>
<gene>
    <name evidence="2" type="ORF">K0T92_14355</name>
</gene>
<dbReference type="Proteomes" id="UP000812277">
    <property type="component" value="Unassembled WGS sequence"/>
</dbReference>
<feature type="region of interest" description="Disordered" evidence="1">
    <location>
        <begin position="238"/>
        <end position="270"/>
    </location>
</feature>
<feature type="compositionally biased region" description="Polar residues" evidence="1">
    <location>
        <begin position="149"/>
        <end position="161"/>
    </location>
</feature>
<reference evidence="2 3" key="1">
    <citation type="submission" date="2021-07" db="EMBL/GenBank/DDBJ databases">
        <title>Paenibacillus radiodurans sp. nov., isolated from the southeastern edge of Tengger Desert.</title>
        <authorList>
            <person name="Zhang G."/>
        </authorList>
    </citation>
    <scope>NUCLEOTIDE SEQUENCE [LARGE SCALE GENOMIC DNA]</scope>
    <source>
        <strain evidence="2 3">DT7-4</strain>
    </source>
</reference>
<name>A0ABS7D7K5_9BACL</name>
<dbReference type="EMBL" id="JAHZIJ010000009">
    <property type="protein sequence ID" value="MBW7475924.1"/>
    <property type="molecule type" value="Genomic_DNA"/>
</dbReference>
<keyword evidence="3" id="KW-1185">Reference proteome</keyword>
<comment type="caution">
    <text evidence="2">The sequence shown here is derived from an EMBL/GenBank/DDBJ whole genome shotgun (WGS) entry which is preliminary data.</text>
</comment>
<dbReference type="RefSeq" id="WP_219873164.1">
    <property type="nucleotide sequence ID" value="NZ_JAHZIJ010000009.1"/>
</dbReference>
<organism evidence="2 3">
    <name type="scientific">Paenibacillus oenotherae</name>
    <dbReference type="NCBI Taxonomy" id="1435645"/>
    <lineage>
        <taxon>Bacteria</taxon>
        <taxon>Bacillati</taxon>
        <taxon>Bacillota</taxon>
        <taxon>Bacilli</taxon>
        <taxon>Bacillales</taxon>
        <taxon>Paenibacillaceae</taxon>
        <taxon>Paenibacillus</taxon>
    </lineage>
</organism>
<sequence length="292" mass="33099">MAWIESHQELARHPKTRKLARKLGVSIPAAVGHLHFLWWWALDYAQDGDLTSFEPEDIAEAMEWPCDTAHDLITALVDSVFIDNEDGQLTLHDWYDYAGRLVDKREQNRERKRKSRAKKQDESESHAPVTRQSRGQTDDVSDGHGATEPNPTQPNRTVQNSKVRTAFEAYTSNPTLIESLESFIEFRKKIKKPMTEKAVTLLMGNLDKLASNDEDKVAILEQSILNGWQGVFALKGDTNQNRSRNQNGYSNKPQIQIVKPGSSSDLTPEEMENIRALARKLDGNKEREGHPG</sequence>
<feature type="region of interest" description="Disordered" evidence="1">
    <location>
        <begin position="106"/>
        <end position="161"/>
    </location>
</feature>
<feature type="compositionally biased region" description="Polar residues" evidence="1">
    <location>
        <begin position="238"/>
        <end position="254"/>
    </location>
</feature>
<proteinExistence type="predicted"/>
<protein>
    <submittedName>
        <fullName evidence="2">Uncharacterized protein</fullName>
    </submittedName>
</protein>
<evidence type="ECO:0000313" key="3">
    <source>
        <dbReference type="Proteomes" id="UP000812277"/>
    </source>
</evidence>
<accession>A0ABS7D7K5</accession>
<evidence type="ECO:0000256" key="1">
    <source>
        <dbReference type="SAM" id="MobiDB-lite"/>
    </source>
</evidence>